<keyword evidence="4" id="KW-1185">Reference proteome</keyword>
<sequence>MHPRRLVTAAVLTLAIAVPAAAPAPAHPSPATPPPDAPGAPVRPAGHTEVPVRSGSAVVSVPVVLLSALAADGVTIAEVGSEGEADSGGEAGPHDPAGHTDGGMRLRVKDGAVTNSGGKVGGELHFVHSGMALTNGRAHKTVKVTDLEADLSQGTFRARVADGGHAATTITLGTFTRPDIRSSLDTRTGVLRLNAAVATTAGTATHLNAALGTSRFADRGALLQARVVASLDPSVDLATALNLG</sequence>
<protein>
    <submittedName>
        <fullName evidence="3">Uncharacterized protein</fullName>
    </submittedName>
</protein>
<feature type="region of interest" description="Disordered" evidence="1">
    <location>
        <begin position="81"/>
        <end position="105"/>
    </location>
</feature>
<evidence type="ECO:0000256" key="1">
    <source>
        <dbReference type="SAM" id="MobiDB-lite"/>
    </source>
</evidence>
<dbReference type="EMBL" id="CP147982">
    <property type="protein sequence ID" value="WXK74541.1"/>
    <property type="molecule type" value="Genomic_DNA"/>
</dbReference>
<feature type="compositionally biased region" description="Pro residues" evidence="1">
    <location>
        <begin position="25"/>
        <end position="38"/>
    </location>
</feature>
<evidence type="ECO:0000313" key="4">
    <source>
        <dbReference type="Proteomes" id="UP001626628"/>
    </source>
</evidence>
<feature type="chain" id="PRO_5045663858" evidence="2">
    <location>
        <begin position="21"/>
        <end position="244"/>
    </location>
</feature>
<proteinExistence type="predicted"/>
<feature type="compositionally biased region" description="Low complexity" evidence="1">
    <location>
        <begin position="39"/>
        <end position="49"/>
    </location>
</feature>
<organism evidence="3 4">
    <name type="scientific">Streptomyces sirii</name>
    <dbReference type="NCBI Taxonomy" id="3127701"/>
    <lineage>
        <taxon>Bacteria</taxon>
        <taxon>Bacillati</taxon>
        <taxon>Actinomycetota</taxon>
        <taxon>Actinomycetes</taxon>
        <taxon>Kitasatosporales</taxon>
        <taxon>Streptomycetaceae</taxon>
        <taxon>Streptomyces</taxon>
    </lineage>
</organism>
<feature type="region of interest" description="Disordered" evidence="1">
    <location>
        <begin position="23"/>
        <end position="49"/>
    </location>
</feature>
<evidence type="ECO:0000256" key="2">
    <source>
        <dbReference type="SAM" id="SignalP"/>
    </source>
</evidence>
<feature type="compositionally biased region" description="Basic and acidic residues" evidence="1">
    <location>
        <begin position="92"/>
        <end position="105"/>
    </location>
</feature>
<keyword evidence="2" id="KW-0732">Signal</keyword>
<dbReference type="RefSeq" id="WP_407284804.1">
    <property type="nucleotide sequence ID" value="NZ_CP147982.1"/>
</dbReference>
<reference evidence="3 4" key="1">
    <citation type="submission" date="2024-03" db="EMBL/GenBank/DDBJ databases">
        <title>The complete genome of Streptomyces sirii sp.nov.</title>
        <authorList>
            <person name="Zakalyukina Y.V."/>
            <person name="Belik A.R."/>
            <person name="Biryukov M.V."/>
            <person name="Baturina O.A."/>
            <person name="Kabilov M.R."/>
        </authorList>
    </citation>
    <scope>NUCLEOTIDE SEQUENCE [LARGE SCALE GENOMIC DNA]</scope>
    <source>
        <strain evidence="3 4">BP-8</strain>
    </source>
</reference>
<gene>
    <name evidence="3" type="ORF">WAB15_00220</name>
</gene>
<feature type="signal peptide" evidence="2">
    <location>
        <begin position="1"/>
        <end position="20"/>
    </location>
</feature>
<accession>A0ABZ2QEA8</accession>
<evidence type="ECO:0000313" key="3">
    <source>
        <dbReference type="EMBL" id="WXK74541.1"/>
    </source>
</evidence>
<name>A0ABZ2QEA8_9ACTN</name>
<dbReference type="Proteomes" id="UP001626628">
    <property type="component" value="Chromosome"/>
</dbReference>